<sequence>MAIQAFGLSLDPLMCRLHIDDDSDIAHIP</sequence>
<dbReference type="AlphaFoldDB" id="A0A820IG05"/>
<reference evidence="1" key="1">
    <citation type="submission" date="2021-02" db="EMBL/GenBank/DDBJ databases">
        <authorList>
            <person name="Nowell W R."/>
        </authorList>
    </citation>
    <scope>NUCLEOTIDE SEQUENCE</scope>
</reference>
<organism evidence="1 2">
    <name type="scientific">Rotaria sordida</name>
    <dbReference type="NCBI Taxonomy" id="392033"/>
    <lineage>
        <taxon>Eukaryota</taxon>
        <taxon>Metazoa</taxon>
        <taxon>Spiralia</taxon>
        <taxon>Gnathifera</taxon>
        <taxon>Rotifera</taxon>
        <taxon>Eurotatoria</taxon>
        <taxon>Bdelloidea</taxon>
        <taxon>Philodinida</taxon>
        <taxon>Philodinidae</taxon>
        <taxon>Rotaria</taxon>
    </lineage>
</organism>
<feature type="non-terminal residue" evidence="1">
    <location>
        <position position="29"/>
    </location>
</feature>
<evidence type="ECO:0000313" key="2">
    <source>
        <dbReference type="Proteomes" id="UP000663874"/>
    </source>
</evidence>
<gene>
    <name evidence="1" type="ORF">FNK824_LOCUS40939</name>
</gene>
<name>A0A820IG05_9BILA</name>
<accession>A0A820IG05</accession>
<dbReference type="EMBL" id="CAJOBE010035992">
    <property type="protein sequence ID" value="CAF4309575.1"/>
    <property type="molecule type" value="Genomic_DNA"/>
</dbReference>
<evidence type="ECO:0000313" key="1">
    <source>
        <dbReference type="EMBL" id="CAF4309575.1"/>
    </source>
</evidence>
<proteinExistence type="predicted"/>
<dbReference type="Proteomes" id="UP000663874">
    <property type="component" value="Unassembled WGS sequence"/>
</dbReference>
<protein>
    <submittedName>
        <fullName evidence="1">Uncharacterized protein</fullName>
    </submittedName>
</protein>
<comment type="caution">
    <text evidence="1">The sequence shown here is derived from an EMBL/GenBank/DDBJ whole genome shotgun (WGS) entry which is preliminary data.</text>
</comment>